<sequence>MRVVVAGSSGLIGGALCTAYRAAGHEVVRLVRRPAQGPDEAQWDPGRPDPHLVDRADVVINLAGAPLGDRRWDARYRELIASSRIGTASALAAMTARAAAPPPVLVSMSGIRYYGVERADEELTEASAAGTDGFLPLVTARWEAATRPATEAGVRVCHLRTALVLSAAGGLLPRLLTPFRFGLGTTLGSGRAYWSFLSLHDAVEAVRFLAERPEAEGPYNLSAPAPLRATDFTRALASAVGKTARLRLPVWALRIGVGQMGPEVLGSLRVLPERLSAAGFRFRDADIESALRAALRERSGTGTGTGTGDPDTVA</sequence>
<protein>
    <submittedName>
        <fullName evidence="4">TIGR01777 family oxidoreductase</fullName>
    </submittedName>
</protein>
<dbReference type="Pfam" id="PF01370">
    <property type="entry name" value="Epimerase"/>
    <property type="match status" value="1"/>
</dbReference>
<dbReference type="InterPro" id="IPR036291">
    <property type="entry name" value="NAD(P)-bd_dom_sf"/>
</dbReference>
<feature type="domain" description="NAD-dependent epimerase/dehydratase" evidence="2">
    <location>
        <begin position="3"/>
        <end position="220"/>
    </location>
</feature>
<dbReference type="InterPro" id="IPR001509">
    <property type="entry name" value="Epimerase_deHydtase"/>
</dbReference>
<dbReference type="Pfam" id="PF08338">
    <property type="entry name" value="DUF1731"/>
    <property type="match status" value="1"/>
</dbReference>
<dbReference type="SUPFAM" id="SSF51735">
    <property type="entry name" value="NAD(P)-binding Rossmann-fold domains"/>
    <property type="match status" value="1"/>
</dbReference>
<evidence type="ECO:0000256" key="1">
    <source>
        <dbReference type="ARBA" id="ARBA00009353"/>
    </source>
</evidence>
<dbReference type="InterPro" id="IPR013549">
    <property type="entry name" value="DUF1731"/>
</dbReference>
<feature type="domain" description="DUF1731" evidence="3">
    <location>
        <begin position="249"/>
        <end position="293"/>
    </location>
</feature>
<accession>A0ABS5KPL6</accession>
<keyword evidence="5" id="KW-1185">Reference proteome</keyword>
<evidence type="ECO:0000259" key="3">
    <source>
        <dbReference type="Pfam" id="PF08338"/>
    </source>
</evidence>
<comment type="similarity">
    <text evidence="1">Belongs to the NAD(P)-dependent epimerase/dehydratase family. SDR39U1 subfamily.</text>
</comment>
<proteinExistence type="inferred from homology"/>
<evidence type="ECO:0000259" key="2">
    <source>
        <dbReference type="Pfam" id="PF01370"/>
    </source>
</evidence>
<dbReference type="RefSeq" id="WP_212009565.1">
    <property type="nucleotide sequence ID" value="NZ_JAAFYZ010000038.1"/>
</dbReference>
<evidence type="ECO:0000313" key="4">
    <source>
        <dbReference type="EMBL" id="MBS2547987.1"/>
    </source>
</evidence>
<organism evidence="4 5">
    <name type="scientific">Catenulispora pinistramenti</name>
    <dbReference type="NCBI Taxonomy" id="2705254"/>
    <lineage>
        <taxon>Bacteria</taxon>
        <taxon>Bacillati</taxon>
        <taxon>Actinomycetota</taxon>
        <taxon>Actinomycetes</taxon>
        <taxon>Catenulisporales</taxon>
        <taxon>Catenulisporaceae</taxon>
        <taxon>Catenulispora</taxon>
    </lineage>
</organism>
<evidence type="ECO:0000313" key="5">
    <source>
        <dbReference type="Proteomes" id="UP000730482"/>
    </source>
</evidence>
<dbReference type="PANTHER" id="PTHR11092">
    <property type="entry name" value="SUGAR NUCLEOTIDE EPIMERASE RELATED"/>
    <property type="match status" value="1"/>
</dbReference>
<comment type="caution">
    <text evidence="4">The sequence shown here is derived from an EMBL/GenBank/DDBJ whole genome shotgun (WGS) entry which is preliminary data.</text>
</comment>
<gene>
    <name evidence="4" type="ORF">KGQ19_14045</name>
</gene>
<dbReference type="InterPro" id="IPR010099">
    <property type="entry name" value="SDR39U1"/>
</dbReference>
<dbReference type="EMBL" id="JAAFYZ010000038">
    <property type="protein sequence ID" value="MBS2547987.1"/>
    <property type="molecule type" value="Genomic_DNA"/>
</dbReference>
<reference evidence="4 5" key="1">
    <citation type="submission" date="2020-02" db="EMBL/GenBank/DDBJ databases">
        <title>Acidophilic actinobacteria isolated from forest soil.</title>
        <authorList>
            <person name="Golinska P."/>
        </authorList>
    </citation>
    <scope>NUCLEOTIDE SEQUENCE [LARGE SCALE GENOMIC DNA]</scope>
    <source>
        <strain evidence="4 5">NL8</strain>
    </source>
</reference>
<dbReference type="PANTHER" id="PTHR11092:SF0">
    <property type="entry name" value="EPIMERASE FAMILY PROTEIN SDR39U1"/>
    <property type="match status" value="1"/>
</dbReference>
<dbReference type="NCBIfam" id="TIGR01777">
    <property type="entry name" value="yfcH"/>
    <property type="match status" value="1"/>
</dbReference>
<name>A0ABS5KPL6_9ACTN</name>
<dbReference type="Proteomes" id="UP000730482">
    <property type="component" value="Unassembled WGS sequence"/>
</dbReference>
<dbReference type="Gene3D" id="3.40.50.720">
    <property type="entry name" value="NAD(P)-binding Rossmann-like Domain"/>
    <property type="match status" value="1"/>
</dbReference>